<name>A0A0C5VEE3_9GAMM</name>
<evidence type="ECO:0000313" key="1">
    <source>
        <dbReference type="EMBL" id="AJQ92586.1"/>
    </source>
</evidence>
<dbReference type="KEGG" id="gsn:YC6258_00536"/>
<reference evidence="1 2" key="1">
    <citation type="submission" date="2014-01" db="EMBL/GenBank/DDBJ databases">
        <title>Full genme sequencing of cellulolytic bacterium Gynuella sunshinyii YC6258T gen. nov., sp. nov.</title>
        <authorList>
            <person name="Khan H."/>
            <person name="Chung E.J."/>
            <person name="Chung Y.R."/>
        </authorList>
    </citation>
    <scope>NUCLEOTIDE SEQUENCE [LARGE SCALE GENOMIC DNA]</scope>
    <source>
        <strain evidence="1 2">YC6258</strain>
    </source>
</reference>
<accession>A0A0C5VEE3</accession>
<organism evidence="1 2">
    <name type="scientific">Gynuella sunshinyii YC6258</name>
    <dbReference type="NCBI Taxonomy" id="1445510"/>
    <lineage>
        <taxon>Bacteria</taxon>
        <taxon>Pseudomonadati</taxon>
        <taxon>Pseudomonadota</taxon>
        <taxon>Gammaproteobacteria</taxon>
        <taxon>Oceanospirillales</taxon>
        <taxon>Saccharospirillaceae</taxon>
        <taxon>Gynuella</taxon>
    </lineage>
</organism>
<dbReference type="EMBL" id="CP007142">
    <property type="protein sequence ID" value="AJQ92586.1"/>
    <property type="molecule type" value="Genomic_DNA"/>
</dbReference>
<dbReference type="HOGENOM" id="CLU_3344204_0_0_6"/>
<gene>
    <name evidence="1" type="ORF">YC6258_00536</name>
</gene>
<evidence type="ECO:0000313" key="2">
    <source>
        <dbReference type="Proteomes" id="UP000032266"/>
    </source>
</evidence>
<dbReference type="STRING" id="1445510.YC6258_00536"/>
<dbReference type="AlphaFoldDB" id="A0A0C5VEE3"/>
<keyword evidence="2" id="KW-1185">Reference proteome</keyword>
<sequence>MTMQLNLYFYSTKYRFDSIKNSSKFLVSKKMKNKKIN</sequence>
<dbReference type="Proteomes" id="UP000032266">
    <property type="component" value="Chromosome"/>
</dbReference>
<protein>
    <submittedName>
        <fullName evidence="1">Uncharacterized protein</fullName>
    </submittedName>
</protein>
<proteinExistence type="predicted"/>